<keyword evidence="3" id="KW-1185">Reference proteome</keyword>
<feature type="region of interest" description="Disordered" evidence="1">
    <location>
        <begin position="206"/>
        <end position="234"/>
    </location>
</feature>
<feature type="compositionally biased region" description="Polar residues" evidence="1">
    <location>
        <begin position="48"/>
        <end position="64"/>
    </location>
</feature>
<gene>
    <name evidence="2" type="ORF">M421DRAFT_96572</name>
</gene>
<dbReference type="GeneID" id="54356068"/>
<reference evidence="2" key="1">
    <citation type="journal article" date="2020" name="Stud. Mycol.">
        <title>101 Dothideomycetes genomes: a test case for predicting lifestyles and emergence of pathogens.</title>
        <authorList>
            <person name="Haridas S."/>
            <person name="Albert R."/>
            <person name="Binder M."/>
            <person name="Bloem J."/>
            <person name="Labutti K."/>
            <person name="Salamov A."/>
            <person name="Andreopoulos B."/>
            <person name="Baker S."/>
            <person name="Barry K."/>
            <person name="Bills G."/>
            <person name="Bluhm B."/>
            <person name="Cannon C."/>
            <person name="Castanera R."/>
            <person name="Culley D."/>
            <person name="Daum C."/>
            <person name="Ezra D."/>
            <person name="Gonzalez J."/>
            <person name="Henrissat B."/>
            <person name="Kuo A."/>
            <person name="Liang C."/>
            <person name="Lipzen A."/>
            <person name="Lutzoni F."/>
            <person name="Magnuson J."/>
            <person name="Mondo S."/>
            <person name="Nolan M."/>
            <person name="Ohm R."/>
            <person name="Pangilinan J."/>
            <person name="Park H.-J."/>
            <person name="Ramirez L."/>
            <person name="Alfaro M."/>
            <person name="Sun H."/>
            <person name="Tritt A."/>
            <person name="Yoshinaga Y."/>
            <person name="Zwiers L.-H."/>
            <person name="Turgeon B."/>
            <person name="Goodwin S."/>
            <person name="Spatafora J."/>
            <person name="Crous P."/>
            <person name="Grigoriev I."/>
        </authorList>
    </citation>
    <scope>NUCLEOTIDE SEQUENCE</scope>
    <source>
        <strain evidence="2">CBS 183.55</strain>
    </source>
</reference>
<evidence type="ECO:0000313" key="3">
    <source>
        <dbReference type="Proteomes" id="UP000800082"/>
    </source>
</evidence>
<accession>A0A6A5R5Y6</accession>
<dbReference type="AlphaFoldDB" id="A0A6A5R5Y6"/>
<evidence type="ECO:0000313" key="2">
    <source>
        <dbReference type="EMBL" id="KAF1922799.1"/>
    </source>
</evidence>
<name>A0A6A5R5Y6_9PLEO</name>
<proteinExistence type="predicted"/>
<dbReference type="Proteomes" id="UP000800082">
    <property type="component" value="Unassembled WGS sequence"/>
</dbReference>
<protein>
    <submittedName>
        <fullName evidence="2">Uncharacterized protein</fullName>
    </submittedName>
</protein>
<dbReference type="OrthoDB" id="4917243at2759"/>
<evidence type="ECO:0000256" key="1">
    <source>
        <dbReference type="SAM" id="MobiDB-lite"/>
    </source>
</evidence>
<organism evidence="2 3">
    <name type="scientific">Didymella exigua CBS 183.55</name>
    <dbReference type="NCBI Taxonomy" id="1150837"/>
    <lineage>
        <taxon>Eukaryota</taxon>
        <taxon>Fungi</taxon>
        <taxon>Dikarya</taxon>
        <taxon>Ascomycota</taxon>
        <taxon>Pezizomycotina</taxon>
        <taxon>Dothideomycetes</taxon>
        <taxon>Pleosporomycetidae</taxon>
        <taxon>Pleosporales</taxon>
        <taxon>Pleosporineae</taxon>
        <taxon>Didymellaceae</taxon>
        <taxon>Didymella</taxon>
    </lineage>
</organism>
<feature type="region of interest" description="Disordered" evidence="1">
    <location>
        <begin position="25"/>
        <end position="64"/>
    </location>
</feature>
<sequence>MRQTVKGYQEGAGAGVRCKLNRERKPTIEATSARATRRLSSKVIGTRPYNTQPHNTQPYNTQPYNTQPYKTQPYNTQPYNTQPYNTQHSVGPKRLMNLQSSREDSRRLCTSQLHEPTDKQTSLDDIGMPARRYGGSWSISLPLASTNIADETERTLAHDLANIFCAIIPDSLRQCPFSTDVADFFNCTVLLASSTWFDDIHPGKHQLRPPQCQKATETDTNGVDALRRRRRSQN</sequence>
<dbReference type="EMBL" id="ML979015">
    <property type="protein sequence ID" value="KAF1922799.1"/>
    <property type="molecule type" value="Genomic_DNA"/>
</dbReference>
<dbReference type="RefSeq" id="XP_033443052.1">
    <property type="nucleotide sequence ID" value="XM_033598401.1"/>
</dbReference>